<keyword evidence="4" id="KW-0853">WD repeat</keyword>
<dbReference type="Proteomes" id="UP000886520">
    <property type="component" value="Chromosome 18"/>
</dbReference>
<organism evidence="11 12">
    <name type="scientific">Adiantum capillus-veneris</name>
    <name type="common">Maidenhair fern</name>
    <dbReference type="NCBI Taxonomy" id="13818"/>
    <lineage>
        <taxon>Eukaryota</taxon>
        <taxon>Viridiplantae</taxon>
        <taxon>Streptophyta</taxon>
        <taxon>Embryophyta</taxon>
        <taxon>Tracheophyta</taxon>
        <taxon>Polypodiopsida</taxon>
        <taxon>Polypodiidae</taxon>
        <taxon>Polypodiales</taxon>
        <taxon>Pteridineae</taxon>
        <taxon>Pteridaceae</taxon>
        <taxon>Vittarioideae</taxon>
        <taxon>Adiantum</taxon>
    </lineage>
</organism>
<keyword evidence="7" id="KW-0206">Cytoskeleton</keyword>
<dbReference type="GO" id="GO:0060271">
    <property type="term" value="P:cilium assembly"/>
    <property type="evidence" value="ECO:0007669"/>
    <property type="project" value="TreeGrafter"/>
</dbReference>
<reference evidence="11" key="1">
    <citation type="submission" date="2021-01" db="EMBL/GenBank/DDBJ databases">
        <title>Adiantum capillus-veneris genome.</title>
        <authorList>
            <person name="Fang Y."/>
            <person name="Liao Q."/>
        </authorList>
    </citation>
    <scope>NUCLEOTIDE SEQUENCE</scope>
    <source>
        <strain evidence="11">H3</strain>
        <tissue evidence="11">Leaf</tissue>
    </source>
</reference>
<proteinExistence type="predicted"/>
<dbReference type="EMBL" id="JABFUD020000018">
    <property type="protein sequence ID" value="KAI5065903.1"/>
    <property type="molecule type" value="Genomic_DNA"/>
</dbReference>
<protein>
    <submittedName>
        <fullName evidence="11">Uncharacterized protein</fullName>
    </submittedName>
</protein>
<evidence type="ECO:0000256" key="8">
    <source>
        <dbReference type="ARBA" id="ARBA00023273"/>
    </source>
</evidence>
<comment type="subcellular location">
    <subcellularLocation>
        <location evidence="1">Cell projection</location>
        <location evidence="1">Cilium</location>
    </subcellularLocation>
    <subcellularLocation>
        <location evidence="2">Cytoplasm</location>
        <location evidence="2">Cytoskeleton</location>
    </subcellularLocation>
</comment>
<evidence type="ECO:0000256" key="1">
    <source>
        <dbReference type="ARBA" id="ARBA00004138"/>
    </source>
</evidence>
<evidence type="ECO:0000256" key="10">
    <source>
        <dbReference type="SAM" id="MobiDB-lite"/>
    </source>
</evidence>
<gene>
    <name evidence="11" type="ORF">GOP47_0018527</name>
</gene>
<dbReference type="AlphaFoldDB" id="A0A9D4Z884"/>
<evidence type="ECO:0000256" key="6">
    <source>
        <dbReference type="ARBA" id="ARBA00023054"/>
    </source>
</evidence>
<keyword evidence="8" id="KW-0966">Cell projection</keyword>
<keyword evidence="5" id="KW-0677">Repeat</keyword>
<evidence type="ECO:0000256" key="4">
    <source>
        <dbReference type="ARBA" id="ARBA00022574"/>
    </source>
</evidence>
<evidence type="ECO:0000313" key="12">
    <source>
        <dbReference type="Proteomes" id="UP000886520"/>
    </source>
</evidence>
<evidence type="ECO:0000256" key="2">
    <source>
        <dbReference type="ARBA" id="ARBA00004245"/>
    </source>
</evidence>
<sequence length="496" mass="58539">MMGGKLEHKKEEVAVEVEIEKPAWMLGNPKTFTKEQIKEIKEFDAKLKVIKEDKEKKQRAHEFEMRKLKNDIQDLMNGFDASLLELFDQRLQVDDFKSKYETAVAEDKTMDRNFKKEFSDCGDMITVLYRHYRKRKPQVTKIYAKGAPKQSPRLSISERRKSVTGRAKGPSRNSVRYSLSLGRPLIQTDPFNERPEEIDADVWNRLLSARSRKILKEDEIKTMTEVMTRMNDFMNRLISQDDLNRKKIERALRTLAEFREKREKKRRNLAFFLHIKQGLVEIELNPLAGDYVDAVLLPRTLIEEFNEVILREAKLKVKILVGMKDFKKGIYEIQWDIERLQMLEKILIEKIRYIQLLRNTKALQMLIKNGEDMTSATENSMLESRLEHMKDLHHKRVQEKKVHLEQLQSKIKLLQTKNLKSQEHASVLYQRYVFEARLCQKSMGHETNDAALREKERGIVAKRKLRDIVKEQVQTIALLEKDCEKARNRSFPILPS</sequence>
<keyword evidence="6 9" id="KW-0175">Coiled coil</keyword>
<evidence type="ECO:0000256" key="7">
    <source>
        <dbReference type="ARBA" id="ARBA00023212"/>
    </source>
</evidence>
<evidence type="ECO:0000256" key="5">
    <source>
        <dbReference type="ARBA" id="ARBA00022737"/>
    </source>
</evidence>
<evidence type="ECO:0000256" key="3">
    <source>
        <dbReference type="ARBA" id="ARBA00022490"/>
    </source>
</evidence>
<dbReference type="PANTHER" id="PTHR14885">
    <property type="entry name" value="CILIA- AND FLAGELLA-ASSOCIATED PROTEIN 43-RELATED"/>
    <property type="match status" value="1"/>
</dbReference>
<comment type="caution">
    <text evidence="11">The sequence shown here is derived from an EMBL/GenBank/DDBJ whole genome shotgun (WGS) entry which is preliminary data.</text>
</comment>
<feature type="coiled-coil region" evidence="9">
    <location>
        <begin position="40"/>
        <end position="71"/>
    </location>
</feature>
<feature type="coiled-coil region" evidence="9">
    <location>
        <begin position="397"/>
        <end position="424"/>
    </location>
</feature>
<dbReference type="PANTHER" id="PTHR14885:SF1">
    <property type="entry name" value="CILIA- AND FLAGELLA-ASSOCIATED PROTEIN 43"/>
    <property type="match status" value="1"/>
</dbReference>
<dbReference type="Pfam" id="PF25828">
    <property type="entry name" value="CC_Cfap43"/>
    <property type="match status" value="1"/>
</dbReference>
<dbReference type="OrthoDB" id="1918387at2759"/>
<feature type="region of interest" description="Disordered" evidence="10">
    <location>
        <begin position="146"/>
        <end position="174"/>
    </location>
</feature>
<evidence type="ECO:0000313" key="11">
    <source>
        <dbReference type="EMBL" id="KAI5065903.1"/>
    </source>
</evidence>
<name>A0A9D4Z884_ADICA</name>
<keyword evidence="12" id="KW-1185">Reference proteome</keyword>
<accession>A0A9D4Z884</accession>
<keyword evidence="3" id="KW-0963">Cytoplasm</keyword>
<dbReference type="GO" id="GO:0005930">
    <property type="term" value="C:axoneme"/>
    <property type="evidence" value="ECO:0007669"/>
    <property type="project" value="TreeGrafter"/>
</dbReference>
<evidence type="ECO:0000256" key="9">
    <source>
        <dbReference type="SAM" id="Coils"/>
    </source>
</evidence>